<dbReference type="AlphaFoldDB" id="A0A7Y6A1P5"/>
<evidence type="ECO:0000313" key="2">
    <source>
        <dbReference type="Proteomes" id="UP000565724"/>
    </source>
</evidence>
<sequence length="270" mass="27676">MAAIVVSALVALGADSPALGVPSRALVITPGDLAAPDAADLAGASHALVIGERRHEPLVRRHAAALADRGLPVAWRALPHGPGAILLIANQAAAVGLDAGRTVAFVDELARTTWSGAWTPTVAKLEHPAPSVGQHLRSWAPMGAGFVVTLSGTSPAVRAVGHDVAPDEPTEARGPLYGGAPEWIPEAARAHLLAASGCTEIVELDALVLDPAERFGTGRAVELVALPAARLQLPVPRGACPTCDTAVVTDFCPFCHVRRTDPVDSRGAIA</sequence>
<dbReference type="EMBL" id="JABMCI010000066">
    <property type="protein sequence ID" value="NUU18148.1"/>
    <property type="molecule type" value="Genomic_DNA"/>
</dbReference>
<organism evidence="1 2">
    <name type="scientific">Cellulomonas humilata</name>
    <dbReference type="NCBI Taxonomy" id="144055"/>
    <lineage>
        <taxon>Bacteria</taxon>
        <taxon>Bacillati</taxon>
        <taxon>Actinomycetota</taxon>
        <taxon>Actinomycetes</taxon>
        <taxon>Micrococcales</taxon>
        <taxon>Cellulomonadaceae</taxon>
        <taxon>Cellulomonas</taxon>
    </lineage>
</organism>
<dbReference type="Proteomes" id="UP000565724">
    <property type="component" value="Unassembled WGS sequence"/>
</dbReference>
<accession>A0A7Y6A1P5</accession>
<reference evidence="1 2" key="1">
    <citation type="submission" date="2020-05" db="EMBL/GenBank/DDBJ databases">
        <title>Genome Sequencing of Type Strains.</title>
        <authorList>
            <person name="Lemaire J.F."/>
            <person name="Inderbitzin P."/>
            <person name="Gregorio O.A."/>
            <person name="Collins S.B."/>
            <person name="Wespe N."/>
            <person name="Knight-Connoni V."/>
        </authorList>
    </citation>
    <scope>NUCLEOTIDE SEQUENCE [LARGE SCALE GENOMIC DNA]</scope>
    <source>
        <strain evidence="1 2">ATCC 25174</strain>
    </source>
</reference>
<protein>
    <submittedName>
        <fullName evidence="1">Uncharacterized protein</fullName>
    </submittedName>
</protein>
<proteinExistence type="predicted"/>
<name>A0A7Y6A1P5_9CELL</name>
<dbReference type="RefSeq" id="WP_175348068.1">
    <property type="nucleotide sequence ID" value="NZ_JABMCI010000066.1"/>
</dbReference>
<comment type="caution">
    <text evidence="1">The sequence shown here is derived from an EMBL/GenBank/DDBJ whole genome shotgun (WGS) entry which is preliminary data.</text>
</comment>
<keyword evidence="2" id="KW-1185">Reference proteome</keyword>
<evidence type="ECO:0000313" key="1">
    <source>
        <dbReference type="EMBL" id="NUU18148.1"/>
    </source>
</evidence>
<gene>
    <name evidence="1" type="ORF">HP550_12900</name>
</gene>